<name>A0ABQ4R846_9HYPH</name>
<gene>
    <name evidence="2" type="ORF">OPKNFCMD_6682</name>
</gene>
<dbReference type="EMBL" id="BPQH01000041">
    <property type="protein sequence ID" value="GJD53903.1"/>
    <property type="molecule type" value="Genomic_DNA"/>
</dbReference>
<sequence length="400" mass="43042">MDPVRNPYAPGAGSPPPELAGRADVLATGTTALQRVALGRATQSLILVGLRGVGKTVLLNRLNEVADAHTFKSAFIEAHEGRRLPELIAPSLRTILLSLSAIESGKELARRGLRGLKGFLSGLEFSVGGDDGLSLGINAEAGLADSGNIEADLPELILAIAEAAKAAGKPVAIFLDEMQYLEEREFSALIMAVHRVNQRSLPLILVGAGLPQIRALAGNSKSYAERLFRYPEIGALSHDDAVAAIVRPAADEGVTFSDAAVERVIADTEKYPYFLQQWGYEAWNAAESDHIDFDVIERAGVAAVRELDQSFFRVRFDRCTPAEKRYMRALAEMGRGTHRSGDIADKLKLKVASVAPTRNALIKKGMIYSPAHGDTAFTVPLFDAYMRREMPVLPGAAAAD</sequence>
<reference evidence="2" key="1">
    <citation type="journal article" date="2021" name="Front. Microbiol.">
        <title>Comprehensive Comparative Genomics and Phenotyping of Methylobacterium Species.</title>
        <authorList>
            <person name="Alessa O."/>
            <person name="Ogura Y."/>
            <person name="Fujitani Y."/>
            <person name="Takami H."/>
            <person name="Hayashi T."/>
            <person name="Sahin N."/>
            <person name="Tani A."/>
        </authorList>
    </citation>
    <scope>NUCLEOTIDE SEQUENCE</scope>
    <source>
        <strain evidence="2">KCTC 52305</strain>
    </source>
</reference>
<evidence type="ECO:0000259" key="1">
    <source>
        <dbReference type="SMART" id="SM00382"/>
    </source>
</evidence>
<comment type="caution">
    <text evidence="2">The sequence shown here is derived from an EMBL/GenBank/DDBJ whole genome shotgun (WGS) entry which is preliminary data.</text>
</comment>
<reference evidence="2" key="2">
    <citation type="submission" date="2021-08" db="EMBL/GenBank/DDBJ databases">
        <authorList>
            <person name="Tani A."/>
            <person name="Ola A."/>
            <person name="Ogura Y."/>
            <person name="Katsura K."/>
            <person name="Hayashi T."/>
        </authorList>
    </citation>
    <scope>NUCLEOTIDE SEQUENCE</scope>
    <source>
        <strain evidence="2">KCTC 52305</strain>
    </source>
</reference>
<dbReference type="PANTHER" id="PTHR34301:SF8">
    <property type="entry name" value="ATPASE DOMAIN-CONTAINING PROTEIN"/>
    <property type="match status" value="1"/>
</dbReference>
<keyword evidence="3" id="KW-1185">Reference proteome</keyword>
<dbReference type="InterPro" id="IPR003593">
    <property type="entry name" value="AAA+_ATPase"/>
</dbReference>
<feature type="domain" description="AAA+ ATPase" evidence="1">
    <location>
        <begin position="41"/>
        <end position="219"/>
    </location>
</feature>
<dbReference type="InterPro" id="IPR041664">
    <property type="entry name" value="AAA_16"/>
</dbReference>
<evidence type="ECO:0000313" key="3">
    <source>
        <dbReference type="Proteomes" id="UP001055167"/>
    </source>
</evidence>
<evidence type="ECO:0000313" key="2">
    <source>
        <dbReference type="EMBL" id="GJD53903.1"/>
    </source>
</evidence>
<dbReference type="Gene3D" id="3.40.50.300">
    <property type="entry name" value="P-loop containing nucleotide triphosphate hydrolases"/>
    <property type="match status" value="1"/>
</dbReference>
<dbReference type="InterPro" id="IPR027417">
    <property type="entry name" value="P-loop_NTPase"/>
</dbReference>
<accession>A0ABQ4R846</accession>
<dbReference type="Proteomes" id="UP001055167">
    <property type="component" value="Unassembled WGS sequence"/>
</dbReference>
<dbReference type="RefSeq" id="WP_128564278.1">
    <property type="nucleotide sequence ID" value="NZ_BPQH01000041.1"/>
</dbReference>
<dbReference type="SUPFAM" id="SSF52540">
    <property type="entry name" value="P-loop containing nucleoside triphosphate hydrolases"/>
    <property type="match status" value="1"/>
</dbReference>
<organism evidence="2 3">
    <name type="scientific">Methylobacterium crusticola</name>
    <dbReference type="NCBI Taxonomy" id="1697972"/>
    <lineage>
        <taxon>Bacteria</taxon>
        <taxon>Pseudomonadati</taxon>
        <taxon>Pseudomonadota</taxon>
        <taxon>Alphaproteobacteria</taxon>
        <taxon>Hyphomicrobiales</taxon>
        <taxon>Methylobacteriaceae</taxon>
        <taxon>Methylobacterium</taxon>
    </lineage>
</organism>
<dbReference type="SMART" id="SM00382">
    <property type="entry name" value="AAA"/>
    <property type="match status" value="1"/>
</dbReference>
<dbReference type="Pfam" id="PF13191">
    <property type="entry name" value="AAA_16"/>
    <property type="match status" value="1"/>
</dbReference>
<dbReference type="PANTHER" id="PTHR34301">
    <property type="entry name" value="DNA-BINDING PROTEIN-RELATED"/>
    <property type="match status" value="1"/>
</dbReference>
<proteinExistence type="predicted"/>
<protein>
    <recommendedName>
        <fullName evidence="1">AAA+ ATPase domain-containing protein</fullName>
    </recommendedName>
</protein>